<evidence type="ECO:0000256" key="3">
    <source>
        <dbReference type="ARBA" id="ARBA00022989"/>
    </source>
</evidence>
<dbReference type="SUPFAM" id="SSF90112">
    <property type="entry name" value="Neurotransmitter-gated ion-channel transmembrane pore"/>
    <property type="match status" value="1"/>
</dbReference>
<sequence length="343" mass="39858">MIKIYFIVGKTKERTFVLTTATNKDSLLKNANNYLVHSFIETKANMSFLIVFIFSLLLILGSSYDFSDEEKLRPIFLNDNVTRALPTVNSSGSIFTRVQLYLHSVYNLDITKQKLSSTVLILITWKDESLRWNITLYNGLSRLLFPLAVIWKPDIVLLNSMETKIIFQSNDEVLLDSKGIVTWSAYLNLVTYCHVNTTLYPFDRQTCDLVFSKLYSSDRYHYLCHNDSNNITESYVSNGEWDIRDIRRLNNTKYLPLGTFTDIIFRVDMERKTYYYYWTCVVPMISIAVVDVGTFCLPVKSHEKLNICLFVFLSMVYLVTVVNDLIPQTIYQNLAHYCGVLYC</sequence>
<dbReference type="InterPro" id="IPR036734">
    <property type="entry name" value="Neur_chan_lig-bd_sf"/>
</dbReference>
<dbReference type="PRINTS" id="PR00252">
    <property type="entry name" value="NRIONCHANNEL"/>
</dbReference>
<dbReference type="Pfam" id="PF02931">
    <property type="entry name" value="Neur_chan_LBD"/>
    <property type="match status" value="1"/>
</dbReference>
<reference evidence="7 8" key="1">
    <citation type="submission" date="2020-06" db="EMBL/GenBank/DDBJ databases">
        <authorList>
            <person name="Li R."/>
            <person name="Bekaert M."/>
        </authorList>
    </citation>
    <scope>NUCLEOTIDE SEQUENCE [LARGE SCALE GENOMIC DNA]</scope>
    <source>
        <strain evidence="8">wild</strain>
    </source>
</reference>
<dbReference type="FunFam" id="2.70.170.10:FF:000028">
    <property type="entry name" value="AcetylCholine Receptor"/>
    <property type="match status" value="1"/>
</dbReference>
<feature type="transmembrane region" description="Helical" evidence="5">
    <location>
        <begin position="44"/>
        <end position="64"/>
    </location>
</feature>
<evidence type="ECO:0000256" key="4">
    <source>
        <dbReference type="ARBA" id="ARBA00023136"/>
    </source>
</evidence>
<dbReference type="Gene3D" id="1.20.58.390">
    <property type="entry name" value="Neurotransmitter-gated ion-channel transmembrane domain"/>
    <property type="match status" value="1"/>
</dbReference>
<keyword evidence="2 5" id="KW-0812">Transmembrane</keyword>
<proteinExistence type="predicted"/>
<dbReference type="Proteomes" id="UP000507470">
    <property type="component" value="Unassembled WGS sequence"/>
</dbReference>
<dbReference type="Gene3D" id="2.70.170.10">
    <property type="entry name" value="Neurotransmitter-gated ion-channel ligand-binding domain"/>
    <property type="match status" value="1"/>
</dbReference>
<gene>
    <name evidence="7" type="ORF">MCOR_37177</name>
</gene>
<feature type="transmembrane region" description="Helical" evidence="5">
    <location>
        <begin position="274"/>
        <end position="295"/>
    </location>
</feature>
<evidence type="ECO:0000313" key="7">
    <source>
        <dbReference type="EMBL" id="CAC5403272.1"/>
    </source>
</evidence>
<dbReference type="OrthoDB" id="6133385at2759"/>
<accession>A0A6J8D7G6</accession>
<name>A0A6J8D7G6_MYTCO</name>
<keyword evidence="3 5" id="KW-1133">Transmembrane helix</keyword>
<organism evidence="7 8">
    <name type="scientific">Mytilus coruscus</name>
    <name type="common">Sea mussel</name>
    <dbReference type="NCBI Taxonomy" id="42192"/>
    <lineage>
        <taxon>Eukaryota</taxon>
        <taxon>Metazoa</taxon>
        <taxon>Spiralia</taxon>
        <taxon>Lophotrochozoa</taxon>
        <taxon>Mollusca</taxon>
        <taxon>Bivalvia</taxon>
        <taxon>Autobranchia</taxon>
        <taxon>Pteriomorphia</taxon>
        <taxon>Mytilida</taxon>
        <taxon>Mytiloidea</taxon>
        <taxon>Mytilidae</taxon>
        <taxon>Mytilinae</taxon>
        <taxon>Mytilus</taxon>
    </lineage>
</organism>
<dbReference type="PANTHER" id="PTHR18945">
    <property type="entry name" value="NEUROTRANSMITTER GATED ION CHANNEL"/>
    <property type="match status" value="1"/>
</dbReference>
<dbReference type="InterPro" id="IPR038050">
    <property type="entry name" value="Neuro_actylchol_rec"/>
</dbReference>
<dbReference type="InterPro" id="IPR036719">
    <property type="entry name" value="Neuro-gated_channel_TM_sf"/>
</dbReference>
<comment type="subcellular location">
    <subcellularLocation>
        <location evidence="1">Membrane</location>
        <topology evidence="1">Multi-pass membrane protein</topology>
    </subcellularLocation>
</comment>
<evidence type="ECO:0000259" key="6">
    <source>
        <dbReference type="Pfam" id="PF02931"/>
    </source>
</evidence>
<dbReference type="CDD" id="cd18989">
    <property type="entry name" value="LGIC_ECD_cation"/>
    <property type="match status" value="1"/>
</dbReference>
<dbReference type="SUPFAM" id="SSF63712">
    <property type="entry name" value="Nicotinic receptor ligand binding domain-like"/>
    <property type="match status" value="1"/>
</dbReference>
<dbReference type="GO" id="GO:0016020">
    <property type="term" value="C:membrane"/>
    <property type="evidence" value="ECO:0007669"/>
    <property type="project" value="UniProtKB-SubCell"/>
</dbReference>
<dbReference type="InterPro" id="IPR006202">
    <property type="entry name" value="Neur_chan_lig-bd"/>
</dbReference>
<protein>
    <submittedName>
        <fullName evidence="7">CHRNN</fullName>
    </submittedName>
</protein>
<feature type="transmembrane region" description="Helical" evidence="5">
    <location>
        <begin position="307"/>
        <end position="326"/>
    </location>
</feature>
<dbReference type="InterPro" id="IPR006201">
    <property type="entry name" value="Neur_channel"/>
</dbReference>
<dbReference type="AlphaFoldDB" id="A0A6J8D7G6"/>
<keyword evidence="4 5" id="KW-0472">Membrane</keyword>
<evidence type="ECO:0000313" key="8">
    <source>
        <dbReference type="Proteomes" id="UP000507470"/>
    </source>
</evidence>
<dbReference type="EMBL" id="CACVKT020006716">
    <property type="protein sequence ID" value="CAC5403272.1"/>
    <property type="molecule type" value="Genomic_DNA"/>
</dbReference>
<evidence type="ECO:0000256" key="1">
    <source>
        <dbReference type="ARBA" id="ARBA00004141"/>
    </source>
</evidence>
<dbReference type="GO" id="GO:0004888">
    <property type="term" value="F:transmembrane signaling receptor activity"/>
    <property type="evidence" value="ECO:0007669"/>
    <property type="project" value="InterPro"/>
</dbReference>
<feature type="domain" description="Neurotransmitter-gated ion-channel ligand-binding" evidence="6">
    <location>
        <begin position="83"/>
        <end position="273"/>
    </location>
</feature>
<keyword evidence="8" id="KW-1185">Reference proteome</keyword>
<dbReference type="GO" id="GO:0005230">
    <property type="term" value="F:extracellular ligand-gated monoatomic ion channel activity"/>
    <property type="evidence" value="ECO:0007669"/>
    <property type="project" value="InterPro"/>
</dbReference>
<evidence type="ECO:0000256" key="2">
    <source>
        <dbReference type="ARBA" id="ARBA00022692"/>
    </source>
</evidence>
<evidence type="ECO:0000256" key="5">
    <source>
        <dbReference type="SAM" id="Phobius"/>
    </source>
</evidence>